<accession>A0ABM5U8D3</accession>
<feature type="transmembrane region" description="Helical" evidence="1">
    <location>
        <begin position="31"/>
        <end position="51"/>
    </location>
</feature>
<sequence>MIATFVSLSDNLTISTRIISLGSLSLTPSKIALPLALLVYLKIVWSTICSVRFTRFIDSNAAP</sequence>
<dbReference type="EMBL" id="CP011923">
    <property type="protein sequence ID" value="AKN89063.1"/>
    <property type="molecule type" value="Genomic_DNA"/>
</dbReference>
<organism evidence="2 3">
    <name type="scientific">Francisella orientalis</name>
    <dbReference type="NCBI Taxonomy" id="299583"/>
    <lineage>
        <taxon>Bacteria</taxon>
        <taxon>Pseudomonadati</taxon>
        <taxon>Pseudomonadota</taxon>
        <taxon>Gammaproteobacteria</taxon>
        <taxon>Thiotrichales</taxon>
        <taxon>Francisellaceae</taxon>
        <taxon>Francisella</taxon>
    </lineage>
</organism>
<evidence type="ECO:0000313" key="2">
    <source>
        <dbReference type="EMBL" id="AKN89063.1"/>
    </source>
</evidence>
<evidence type="ECO:0000256" key="1">
    <source>
        <dbReference type="SAM" id="Phobius"/>
    </source>
</evidence>
<protein>
    <submittedName>
        <fullName evidence="2">Uncharacterized protein</fullName>
    </submittedName>
</protein>
<keyword evidence="1" id="KW-0812">Transmembrane</keyword>
<reference evidence="2" key="1">
    <citation type="submission" date="2017-08" db="EMBL/GenBank/DDBJ databases">
        <title>Complete Genome Sequence of Francisella noatunensis subsp. orientalis strain FNO190.</title>
        <authorList>
            <person name="Pereira F.L."/>
            <person name="Goncalves L.A."/>
            <person name="Guilherme T.C."/>
            <person name="Soares S.C."/>
            <person name="Dorella F.A."/>
            <person name="Carvalho A.F."/>
            <person name="Leibowitz M.P."/>
            <person name="Leal C.A.G."/>
            <person name="Azevedo V.A.C."/>
            <person name="Figueiredo H.C.P."/>
        </authorList>
    </citation>
    <scope>NUCLEOTIDE SEQUENCE</scope>
    <source>
        <strain evidence="2">FNO190</strain>
    </source>
</reference>
<evidence type="ECO:0000313" key="3">
    <source>
        <dbReference type="Proteomes" id="UP000035930"/>
    </source>
</evidence>
<proteinExistence type="predicted"/>
<keyword evidence="1" id="KW-0472">Membrane</keyword>
<keyword evidence="1" id="KW-1133">Transmembrane helix</keyword>
<dbReference type="Proteomes" id="UP000035930">
    <property type="component" value="Chromosome"/>
</dbReference>
<name>A0ABM5U8D3_9GAMM</name>
<keyword evidence="3" id="KW-1185">Reference proteome</keyword>
<gene>
    <name evidence="2" type="ORF">FNO190_1426</name>
</gene>